<dbReference type="InterPro" id="IPR001155">
    <property type="entry name" value="OxRdtase_FMN_N"/>
</dbReference>
<evidence type="ECO:0000313" key="8">
    <source>
        <dbReference type="Proteomes" id="UP000309038"/>
    </source>
</evidence>
<evidence type="ECO:0000256" key="4">
    <source>
        <dbReference type="ARBA" id="ARBA00022857"/>
    </source>
</evidence>
<name>A0A4S4KJ96_9APHY</name>
<comment type="cofactor">
    <cofactor evidence="1">
        <name>FMN</name>
        <dbReference type="ChEBI" id="CHEBI:58210"/>
    </cofactor>
</comment>
<dbReference type="GO" id="GO:0010181">
    <property type="term" value="F:FMN binding"/>
    <property type="evidence" value="ECO:0007669"/>
    <property type="project" value="InterPro"/>
</dbReference>
<keyword evidence="2" id="KW-0285">Flavoprotein</keyword>
<reference evidence="7 8" key="1">
    <citation type="submission" date="2019-02" db="EMBL/GenBank/DDBJ databases">
        <title>Genome sequencing of the rare red list fungi Phlebia centrifuga.</title>
        <authorList>
            <person name="Buettner E."/>
            <person name="Kellner H."/>
        </authorList>
    </citation>
    <scope>NUCLEOTIDE SEQUENCE [LARGE SCALE GENOMIC DNA]</scope>
    <source>
        <strain evidence="7 8">DSM 108282</strain>
    </source>
</reference>
<evidence type="ECO:0000256" key="1">
    <source>
        <dbReference type="ARBA" id="ARBA00001917"/>
    </source>
</evidence>
<dbReference type="PANTHER" id="PTHR43303">
    <property type="entry name" value="NADPH DEHYDROGENASE C23G7.10C-RELATED"/>
    <property type="match status" value="1"/>
</dbReference>
<dbReference type="Proteomes" id="UP000309038">
    <property type="component" value="Unassembled WGS sequence"/>
</dbReference>
<accession>A0A4S4KJ96</accession>
<evidence type="ECO:0000256" key="3">
    <source>
        <dbReference type="ARBA" id="ARBA00022643"/>
    </source>
</evidence>
<protein>
    <recommendedName>
        <fullName evidence="6">NADH:flavin oxidoreductase/NADH oxidase N-terminal domain-containing protein</fullName>
    </recommendedName>
</protein>
<dbReference type="InterPro" id="IPR044152">
    <property type="entry name" value="YqjM-like"/>
</dbReference>
<gene>
    <name evidence="7" type="ORF">EW026_g3732</name>
</gene>
<keyword evidence="4" id="KW-0521">NADP</keyword>
<comment type="caution">
    <text evidence="7">The sequence shown here is derived from an EMBL/GenBank/DDBJ whole genome shotgun (WGS) entry which is preliminary data.</text>
</comment>
<proteinExistence type="predicted"/>
<dbReference type="InterPro" id="IPR013785">
    <property type="entry name" value="Aldolase_TIM"/>
</dbReference>
<evidence type="ECO:0000256" key="2">
    <source>
        <dbReference type="ARBA" id="ARBA00022630"/>
    </source>
</evidence>
<dbReference type="SUPFAM" id="SSF51395">
    <property type="entry name" value="FMN-linked oxidoreductases"/>
    <property type="match status" value="1"/>
</dbReference>
<sequence length="394" mass="42704">MSAGKQFVNAAAAGVPYFTPAQIPASGTALDPQPDGKPIPKLFQPSGSEVLSSITLSPLCQYSAKGGKPTAWHTAHLGGIILRGPGLSFFEATAVTPEGRITPEDLGIWSDDHISHFADIATFAHSQNQKVGIQLAHAGRKASTVAPWLSFSATATKELDGWPDDVWAPSAIPHSDGFPQPHELTKERIERIKQAFVDAAKRAIKAGIDVIEIHGAHGYLLHEFVSPISNHRTDEYGGSFENRTRLSIEIVDAVRAAIPKDTPLFYRISASDRLEDVFPNEPSWTVNDSVKFAEILADHGVDLLDVSSAGNHPKQHLPPKDKAAFHADLSQHIKAAVGDKIIADVIFVGRHFQKNPGTVWEFAEDLDVNIVVAHQIEWAFFGRGVGRPADKKST</sequence>
<keyword evidence="8" id="KW-1185">Reference proteome</keyword>
<dbReference type="PANTHER" id="PTHR43303:SF4">
    <property type="entry name" value="NADPH DEHYDROGENASE C23G7.10C-RELATED"/>
    <property type="match status" value="1"/>
</dbReference>
<keyword evidence="5" id="KW-0560">Oxidoreductase</keyword>
<dbReference type="AlphaFoldDB" id="A0A4S4KJ96"/>
<dbReference type="Gene3D" id="3.20.20.70">
    <property type="entry name" value="Aldolase class I"/>
    <property type="match status" value="1"/>
</dbReference>
<dbReference type="GO" id="GO:0050661">
    <property type="term" value="F:NADP binding"/>
    <property type="evidence" value="ECO:0007669"/>
    <property type="project" value="InterPro"/>
</dbReference>
<dbReference type="EMBL" id="SGPJ01000118">
    <property type="protein sequence ID" value="THG98448.1"/>
    <property type="molecule type" value="Genomic_DNA"/>
</dbReference>
<feature type="domain" description="NADH:flavin oxidoreductase/NADH oxidase N-terminal" evidence="6">
    <location>
        <begin position="54"/>
        <end position="350"/>
    </location>
</feature>
<dbReference type="GO" id="GO:0003959">
    <property type="term" value="F:NADPH dehydrogenase activity"/>
    <property type="evidence" value="ECO:0007669"/>
    <property type="project" value="InterPro"/>
</dbReference>
<dbReference type="CDD" id="cd02932">
    <property type="entry name" value="OYE_YqiM_FMN"/>
    <property type="match status" value="1"/>
</dbReference>
<keyword evidence="3" id="KW-0288">FMN</keyword>
<evidence type="ECO:0000256" key="5">
    <source>
        <dbReference type="ARBA" id="ARBA00023002"/>
    </source>
</evidence>
<evidence type="ECO:0000259" key="6">
    <source>
        <dbReference type="Pfam" id="PF00724"/>
    </source>
</evidence>
<dbReference type="Pfam" id="PF00724">
    <property type="entry name" value="Oxidored_FMN"/>
    <property type="match status" value="1"/>
</dbReference>
<evidence type="ECO:0000313" key="7">
    <source>
        <dbReference type="EMBL" id="THG98448.1"/>
    </source>
</evidence>
<organism evidence="7 8">
    <name type="scientific">Hermanssonia centrifuga</name>
    <dbReference type="NCBI Taxonomy" id="98765"/>
    <lineage>
        <taxon>Eukaryota</taxon>
        <taxon>Fungi</taxon>
        <taxon>Dikarya</taxon>
        <taxon>Basidiomycota</taxon>
        <taxon>Agaricomycotina</taxon>
        <taxon>Agaricomycetes</taxon>
        <taxon>Polyporales</taxon>
        <taxon>Meruliaceae</taxon>
        <taxon>Hermanssonia</taxon>
    </lineage>
</organism>